<name>A0A0H4XEJ6_9BACT</name>
<dbReference type="Pfam" id="PF00975">
    <property type="entry name" value="Thioesterase"/>
    <property type="match status" value="1"/>
</dbReference>
<sequence>MHSASHSSPQAPDRWFPTRKPLTDPRVRLFCFPFAGGSVAIYNTWAQGLPAGVELCPVQLPGRERRLSEKPIDNLPALLDALLPALAPLLDRPFAFFGYSMGARISLELARRLQARNGPRPLGLFLGAAGPPVINTREPIHLLPEPQFIEALRRYDGTPEEIFKHRELLELVLPMLRADFAIAFTENGAQPAKLSVPLSVIGSPEDKHVPTENLERWRDETTSEDVRVRLFPGGHFFIKSQRDAILANVREDLARWTGTAA</sequence>
<keyword evidence="4" id="KW-1185">Reference proteome</keyword>
<dbReference type="InterPro" id="IPR001031">
    <property type="entry name" value="Thioesterase"/>
</dbReference>
<gene>
    <name evidence="3" type="ORF">A176_003439</name>
</gene>
<dbReference type="Proteomes" id="UP000009026">
    <property type="component" value="Chromosome"/>
</dbReference>
<organism evidence="3 4">
    <name type="scientific">Pseudomyxococcus hansupus</name>
    <dbReference type="NCBI Taxonomy" id="1297742"/>
    <lineage>
        <taxon>Bacteria</taxon>
        <taxon>Pseudomonadati</taxon>
        <taxon>Myxococcota</taxon>
        <taxon>Myxococcia</taxon>
        <taxon>Myxococcales</taxon>
        <taxon>Cystobacterineae</taxon>
        <taxon>Myxococcaceae</taxon>
        <taxon>Pseudomyxococcus</taxon>
    </lineage>
</organism>
<dbReference type="PANTHER" id="PTHR11487">
    <property type="entry name" value="THIOESTERASE"/>
    <property type="match status" value="1"/>
</dbReference>
<proteinExistence type="inferred from homology"/>
<feature type="domain" description="Thioesterase" evidence="2">
    <location>
        <begin position="28"/>
        <end position="251"/>
    </location>
</feature>
<dbReference type="Gene3D" id="3.40.50.1820">
    <property type="entry name" value="alpha/beta hydrolase"/>
    <property type="match status" value="1"/>
</dbReference>
<protein>
    <submittedName>
        <fullName evidence="3">Thioesterase domain protein</fullName>
    </submittedName>
</protein>
<dbReference type="PATRIC" id="fig|1297742.4.peg.3471"/>
<evidence type="ECO:0000256" key="1">
    <source>
        <dbReference type="ARBA" id="ARBA00007169"/>
    </source>
</evidence>
<dbReference type="EMBL" id="CP012109">
    <property type="protein sequence ID" value="AKQ66527.1"/>
    <property type="molecule type" value="Genomic_DNA"/>
</dbReference>
<reference evidence="3 4" key="1">
    <citation type="journal article" date="2016" name="PLoS ONE">
        <title>Complete Genome Sequence and Comparative Genomics of a Novel Myxobacterium Myxococcus hansupus.</title>
        <authorList>
            <person name="Sharma G."/>
            <person name="Narwani T."/>
            <person name="Subramanian S."/>
        </authorList>
    </citation>
    <scope>NUCLEOTIDE SEQUENCE [LARGE SCALE GENOMIC DNA]</scope>
    <source>
        <strain evidence="4">mixupus</strain>
    </source>
</reference>
<comment type="similarity">
    <text evidence="1">Belongs to the thioesterase family.</text>
</comment>
<dbReference type="eggNOG" id="COG3208">
    <property type="taxonomic scope" value="Bacteria"/>
</dbReference>
<dbReference type="InterPro" id="IPR029058">
    <property type="entry name" value="AB_hydrolase_fold"/>
</dbReference>
<accession>A0A0H4XEJ6</accession>
<dbReference type="RefSeq" id="WP_002640551.1">
    <property type="nucleotide sequence ID" value="NZ_CP012109.1"/>
</dbReference>
<dbReference type="AlphaFoldDB" id="A0A0H4XEJ6"/>
<evidence type="ECO:0000259" key="2">
    <source>
        <dbReference type="Pfam" id="PF00975"/>
    </source>
</evidence>
<evidence type="ECO:0000313" key="3">
    <source>
        <dbReference type="EMBL" id="AKQ66527.1"/>
    </source>
</evidence>
<evidence type="ECO:0000313" key="4">
    <source>
        <dbReference type="Proteomes" id="UP000009026"/>
    </source>
</evidence>
<dbReference type="STRING" id="1297742.A176_003439"/>
<dbReference type="InterPro" id="IPR012223">
    <property type="entry name" value="TEII"/>
</dbReference>
<dbReference type="GO" id="GO:0008610">
    <property type="term" value="P:lipid biosynthetic process"/>
    <property type="evidence" value="ECO:0007669"/>
    <property type="project" value="TreeGrafter"/>
</dbReference>
<dbReference type="KEGG" id="mym:A176_003439"/>
<dbReference type="SUPFAM" id="SSF53474">
    <property type="entry name" value="alpha/beta-Hydrolases"/>
    <property type="match status" value="1"/>
</dbReference>
<dbReference type="PANTHER" id="PTHR11487:SF0">
    <property type="entry name" value="S-ACYL FATTY ACID SYNTHASE THIOESTERASE, MEDIUM CHAIN"/>
    <property type="match status" value="1"/>
</dbReference>